<organism evidence="1 2">
    <name type="scientific">Reichenbachiella ulvae</name>
    <dbReference type="NCBI Taxonomy" id="2980104"/>
    <lineage>
        <taxon>Bacteria</taxon>
        <taxon>Pseudomonadati</taxon>
        <taxon>Bacteroidota</taxon>
        <taxon>Cytophagia</taxon>
        <taxon>Cytophagales</taxon>
        <taxon>Reichenbachiellaceae</taxon>
        <taxon>Reichenbachiella</taxon>
    </lineage>
</organism>
<proteinExistence type="predicted"/>
<dbReference type="Gene3D" id="3.40.50.2000">
    <property type="entry name" value="Glycogen Phosphorylase B"/>
    <property type="match status" value="1"/>
</dbReference>
<reference evidence="1 2" key="1">
    <citation type="submission" date="2022-10" db="EMBL/GenBank/DDBJ databases">
        <title>Comparative genomics and taxonomic characterization of three novel marine species of genus Reichenbachiella exhibiting antioxidant and polysaccharide degradation activities.</title>
        <authorList>
            <person name="Muhammad N."/>
            <person name="Lee Y.-J."/>
            <person name="Ko J."/>
            <person name="Kim S.-G."/>
        </authorList>
    </citation>
    <scope>NUCLEOTIDE SEQUENCE [LARGE SCALE GENOMIC DNA]</scope>
    <source>
        <strain evidence="1 2">ABR2-5</strain>
    </source>
</reference>
<accession>A0ABT3D076</accession>
<dbReference type="GO" id="GO:0016740">
    <property type="term" value="F:transferase activity"/>
    <property type="evidence" value="ECO:0007669"/>
    <property type="project" value="UniProtKB-KW"/>
</dbReference>
<evidence type="ECO:0000313" key="1">
    <source>
        <dbReference type="EMBL" id="MCV9389345.1"/>
    </source>
</evidence>
<sequence length="350" mass="39991">MKILYAIQGTGNGHLSRALDVIPALSRRVTVDVLISGIQADLKLPFPVKYRYEGLSFIFGKNGGVDIIETFRKAHTRKLLSEIKSCPVEEYDLVINDFEPISAWACRIKGIKCIALSHQSALRSKLVPKPKHRDWFGSWILKNYAPAHEYYSFHFRKYDNQIFTPIIRNDIRNQEISDEGHYTVYLPAYGDKKLIKHLNKIKNAKWEVFSKHTLKSYHKGNVHIQPIDGVSFVQSMAGSAGVLCGAGFETPAEALYLGKKLMVIPMKRQYEQHFNAESLKELGVPIMPKLGKKRIADLQKWVDDGRVVPVYFPEQTQFIIDKVLQEYISAPEKEVKKAPLFSLPKLKIQH</sequence>
<protein>
    <submittedName>
        <fullName evidence="1">Glycosyl transferase</fullName>
    </submittedName>
</protein>
<dbReference type="Pfam" id="PF13528">
    <property type="entry name" value="Glyco_trans_1_3"/>
    <property type="match status" value="1"/>
</dbReference>
<dbReference type="SUPFAM" id="SSF53756">
    <property type="entry name" value="UDP-Glycosyltransferase/glycogen phosphorylase"/>
    <property type="match status" value="1"/>
</dbReference>
<evidence type="ECO:0000313" key="2">
    <source>
        <dbReference type="Proteomes" id="UP001300692"/>
    </source>
</evidence>
<dbReference type="EMBL" id="JAOYOD010000001">
    <property type="protein sequence ID" value="MCV9389345.1"/>
    <property type="molecule type" value="Genomic_DNA"/>
</dbReference>
<keyword evidence="1" id="KW-0808">Transferase</keyword>
<name>A0ABT3D076_9BACT</name>
<dbReference type="RefSeq" id="WP_264140266.1">
    <property type="nucleotide sequence ID" value="NZ_JAOYOD010000001.1"/>
</dbReference>
<keyword evidence="2" id="KW-1185">Reference proteome</keyword>
<dbReference type="Proteomes" id="UP001300692">
    <property type="component" value="Unassembled WGS sequence"/>
</dbReference>
<gene>
    <name evidence="1" type="ORF">N7U62_21950</name>
</gene>
<comment type="caution">
    <text evidence="1">The sequence shown here is derived from an EMBL/GenBank/DDBJ whole genome shotgun (WGS) entry which is preliminary data.</text>
</comment>